<proteinExistence type="predicted"/>
<gene>
    <name evidence="1" type="ORF">UFOPK4265_01034</name>
</gene>
<dbReference type="SUPFAM" id="SSF52821">
    <property type="entry name" value="Rhodanese/Cell cycle control phosphatase"/>
    <property type="match status" value="1"/>
</dbReference>
<accession>A0A6J7TMA1</accession>
<sequence>MEKAGFTSMFNLTNGVADWIATGLPLVTT</sequence>
<dbReference type="EMBL" id="CAFBQK010000143">
    <property type="protein sequence ID" value="CAB5055074.1"/>
    <property type="molecule type" value="Genomic_DNA"/>
</dbReference>
<dbReference type="InterPro" id="IPR036873">
    <property type="entry name" value="Rhodanese-like_dom_sf"/>
</dbReference>
<name>A0A6J7TMA1_9ZZZZ</name>
<organism evidence="1">
    <name type="scientific">freshwater metagenome</name>
    <dbReference type="NCBI Taxonomy" id="449393"/>
    <lineage>
        <taxon>unclassified sequences</taxon>
        <taxon>metagenomes</taxon>
        <taxon>ecological metagenomes</taxon>
    </lineage>
</organism>
<reference evidence="1" key="1">
    <citation type="submission" date="2020-05" db="EMBL/GenBank/DDBJ databases">
        <authorList>
            <person name="Chiriac C."/>
            <person name="Salcher M."/>
            <person name="Ghai R."/>
            <person name="Kavagutti S V."/>
        </authorList>
    </citation>
    <scope>NUCLEOTIDE SEQUENCE</scope>
</reference>
<evidence type="ECO:0000313" key="1">
    <source>
        <dbReference type="EMBL" id="CAB5055074.1"/>
    </source>
</evidence>
<protein>
    <submittedName>
        <fullName evidence="1">Unannotated protein</fullName>
    </submittedName>
</protein>
<dbReference type="AlphaFoldDB" id="A0A6J7TMA1"/>